<dbReference type="Proteomes" id="UP000231279">
    <property type="component" value="Unassembled WGS sequence"/>
</dbReference>
<dbReference type="EMBL" id="NKXS01001019">
    <property type="protein sequence ID" value="PIN21017.1"/>
    <property type="molecule type" value="Genomic_DNA"/>
</dbReference>
<dbReference type="AlphaFoldDB" id="A0A2G9HU24"/>
<dbReference type="OrthoDB" id="1883584at2759"/>
<protein>
    <submittedName>
        <fullName evidence="1">Uncharacterized protein</fullName>
    </submittedName>
</protein>
<organism evidence="1 2">
    <name type="scientific">Handroanthus impetiginosus</name>
    <dbReference type="NCBI Taxonomy" id="429701"/>
    <lineage>
        <taxon>Eukaryota</taxon>
        <taxon>Viridiplantae</taxon>
        <taxon>Streptophyta</taxon>
        <taxon>Embryophyta</taxon>
        <taxon>Tracheophyta</taxon>
        <taxon>Spermatophyta</taxon>
        <taxon>Magnoliopsida</taxon>
        <taxon>eudicotyledons</taxon>
        <taxon>Gunneridae</taxon>
        <taxon>Pentapetalae</taxon>
        <taxon>asterids</taxon>
        <taxon>lamiids</taxon>
        <taxon>Lamiales</taxon>
        <taxon>Bignoniaceae</taxon>
        <taxon>Crescentiina</taxon>
        <taxon>Tabebuia alliance</taxon>
        <taxon>Handroanthus</taxon>
    </lineage>
</organism>
<sequence length="111" mass="13227">MKLNDSRKVSNHGLFLRFVMLRHLILKGLLQIVPHYFKKRTGHIFAQRRENQTEEIKTVKSHNQDAEFCGHGSQIIKQDKKISHFHSLKRFRFKPRCYKSQISSLELLIIK</sequence>
<accession>A0A2G9HU24</accession>
<proteinExistence type="predicted"/>
<name>A0A2G9HU24_9LAMI</name>
<keyword evidence="2" id="KW-1185">Reference proteome</keyword>
<evidence type="ECO:0000313" key="2">
    <source>
        <dbReference type="Proteomes" id="UP000231279"/>
    </source>
</evidence>
<gene>
    <name evidence="1" type="ORF">CDL12_06289</name>
</gene>
<evidence type="ECO:0000313" key="1">
    <source>
        <dbReference type="EMBL" id="PIN21017.1"/>
    </source>
</evidence>
<comment type="caution">
    <text evidence="1">The sequence shown here is derived from an EMBL/GenBank/DDBJ whole genome shotgun (WGS) entry which is preliminary data.</text>
</comment>
<reference evidence="2" key="1">
    <citation type="journal article" date="2018" name="Gigascience">
        <title>Genome assembly of the Pink Ipe (Handroanthus impetiginosus, Bignoniaceae), a highly valued, ecologically keystone Neotropical timber forest tree.</title>
        <authorList>
            <person name="Silva-Junior O.B."/>
            <person name="Grattapaglia D."/>
            <person name="Novaes E."/>
            <person name="Collevatti R.G."/>
        </authorList>
    </citation>
    <scope>NUCLEOTIDE SEQUENCE [LARGE SCALE GENOMIC DNA]</scope>
    <source>
        <strain evidence="2">cv. UFG-1</strain>
    </source>
</reference>